<feature type="domain" description="Glycosyl hydrolase family 63 C-terminal" evidence="18">
    <location>
        <begin position="333"/>
        <end position="817"/>
    </location>
</feature>
<evidence type="ECO:0000256" key="11">
    <source>
        <dbReference type="ARBA" id="ARBA00023295"/>
    </source>
</evidence>
<evidence type="ECO:0000256" key="3">
    <source>
        <dbReference type="ARBA" id="ARBA00010833"/>
    </source>
</evidence>
<dbReference type="Proteomes" id="UP000694392">
    <property type="component" value="Unplaced"/>
</dbReference>
<comment type="subcellular location">
    <subcellularLocation>
        <location evidence="1 16">Endoplasmic reticulum membrane</location>
        <topology evidence="1 16">Single-pass type II membrane protein</topology>
    </subcellularLocation>
</comment>
<evidence type="ECO:0000256" key="16">
    <source>
        <dbReference type="RuleBase" id="RU368089"/>
    </source>
</evidence>
<feature type="region of interest" description="Disordered" evidence="17">
    <location>
        <begin position="1"/>
        <end position="24"/>
    </location>
</feature>
<dbReference type="Pfam" id="PF16923">
    <property type="entry name" value="Glyco_hydro_63N"/>
    <property type="match status" value="1"/>
</dbReference>
<evidence type="ECO:0000256" key="13">
    <source>
        <dbReference type="ARBA" id="ARBA00052596"/>
    </source>
</evidence>
<dbReference type="Pfam" id="PF03200">
    <property type="entry name" value="Glyco_hydro_63"/>
    <property type="match status" value="1"/>
</dbReference>
<dbReference type="EC" id="3.2.1.106" evidence="12 16"/>
<keyword evidence="7" id="KW-0735">Signal-anchor</keyword>
<dbReference type="PANTHER" id="PTHR10412">
    <property type="entry name" value="MANNOSYL-OLIGOSACCHARIDE GLUCOSIDASE"/>
    <property type="match status" value="1"/>
</dbReference>
<dbReference type="GO" id="GO:0006487">
    <property type="term" value="P:protein N-linked glycosylation"/>
    <property type="evidence" value="ECO:0007669"/>
    <property type="project" value="UniProtKB-UniRule"/>
</dbReference>
<sequence>MVRERRRKVPEGPRPQQRKERQEGRPGLSQICTLLALSSCALGCAAFAYSLYSKWWLASRVVTLHPAPPILPRNISSPAVSPQRFWGSYRPQVYFGMKTRSPRSLVTGLMWLPQLEREVTLRHTCEQSDGLPRYGWLRHDGLRFGVQEIRDFGLRLRTEFAKRPGGQHGGDWSWRVTAQPENASTPVSILSLLFYAATDGQGVLQPHVEQKTRLASLTGTTEELGHFTITFQRPTTETGTVHPYASYNYLQAEAGGLHLLTDVVKSSLSPRFVYAPPGGPKRHYFAVDTYRAAPGAQEPRSHLLVHQVTLALPCRVEVVFESGSVAQRPGRLVGEALTQELARHVAAFEQRFEETFGLARKGVPLKQQHFAQAALSNMLGALGYFHGHSLVHSPHSEQPLRYPEGPLFTAVPSRSFFPRGFLWDEGFHQLLLGRWEPALSREVLAHWLDLMNAEGWIAREQILGDEARAKVPGEFVLQHSDAANPPTLFLTLQQLLSQGAADPGYLRHLYPRLQSWYDWYNRTQTGPLPFTFRWRGRDQDTHLFLNPKTLTSGLDDYPRASHPSPEERHLDLRCWMALASAVMAEVAELLGDPGAAEYRRMAQALSDNELLEQHHWAQGLGTFADYGNHSQAVGLAREHLPPPAPGQPLPTPRLVRVVRKPPKLQYVSGALGYVSLFPLLLKLLRADSPRLGSLLGDMRSQKKLWTPFGLRSLSRASPLYLKHNTEHDPPYWRGPIWINVNYLAVRALHHYGGLEGPYREQAAALYQELRANLIGNVYRQYLETGYLWEQYNDSTGRGQGCYPFTGWSALVVLMMAEEY</sequence>
<keyword evidence="6 16" id="KW-0256">Endoplasmic reticulum</keyword>
<comment type="function">
    <text evidence="16">Cleaves the distal alpha 1,2-linked glucose residue from the Glc(3)Man(9)GlcNAc(2) oligosaccharide precursor.</text>
</comment>
<evidence type="ECO:0000313" key="21">
    <source>
        <dbReference type="Proteomes" id="UP000694392"/>
    </source>
</evidence>
<protein>
    <recommendedName>
        <fullName evidence="15 16">Mannosyl-oligosaccharide glucosidase</fullName>
        <ecNumber evidence="12 16">3.2.1.106</ecNumber>
    </recommendedName>
</protein>
<dbReference type="InterPro" id="IPR031631">
    <property type="entry name" value="Glyco_hydro_63N"/>
</dbReference>
<dbReference type="GO" id="GO:0005789">
    <property type="term" value="C:endoplasmic reticulum membrane"/>
    <property type="evidence" value="ECO:0007669"/>
    <property type="project" value="UniProtKB-SubCell"/>
</dbReference>
<evidence type="ECO:0000256" key="6">
    <source>
        <dbReference type="ARBA" id="ARBA00022824"/>
    </source>
</evidence>
<evidence type="ECO:0000256" key="9">
    <source>
        <dbReference type="ARBA" id="ARBA00023136"/>
    </source>
</evidence>
<dbReference type="Gene3D" id="1.50.10.10">
    <property type="match status" value="1"/>
</dbReference>
<evidence type="ECO:0000256" key="5">
    <source>
        <dbReference type="ARBA" id="ARBA00022801"/>
    </source>
</evidence>
<keyword evidence="21" id="KW-1185">Reference proteome</keyword>
<evidence type="ECO:0000256" key="17">
    <source>
        <dbReference type="SAM" id="MobiDB-lite"/>
    </source>
</evidence>
<dbReference type="GO" id="GO:0009311">
    <property type="term" value="P:oligosaccharide metabolic process"/>
    <property type="evidence" value="ECO:0007669"/>
    <property type="project" value="UniProtKB-UniRule"/>
</dbReference>
<evidence type="ECO:0000256" key="7">
    <source>
        <dbReference type="ARBA" id="ARBA00022968"/>
    </source>
</evidence>
<keyword evidence="10" id="KW-0325">Glycoprotein</keyword>
<feature type="domain" description="Glycosyl hydrolase family 63 N-terminal" evidence="19">
    <location>
        <begin position="85"/>
        <end position="243"/>
    </location>
</feature>
<comment type="pathway">
    <text evidence="2">Glycan metabolism; N-glycan degradation.</text>
</comment>
<evidence type="ECO:0000313" key="20">
    <source>
        <dbReference type="Ensembl" id="ENSSPUP00000021638.1"/>
    </source>
</evidence>
<dbReference type="InterPro" id="IPR004888">
    <property type="entry name" value="Glycoside_hydrolase_63"/>
</dbReference>
<keyword evidence="9 16" id="KW-0472">Membrane</keyword>
<keyword evidence="11 16" id="KW-0326">Glycosidase</keyword>
<organism evidence="20 21">
    <name type="scientific">Sphenodon punctatus</name>
    <name type="common">Tuatara</name>
    <name type="synonym">Hatteria punctata</name>
    <dbReference type="NCBI Taxonomy" id="8508"/>
    <lineage>
        <taxon>Eukaryota</taxon>
        <taxon>Metazoa</taxon>
        <taxon>Chordata</taxon>
        <taxon>Craniata</taxon>
        <taxon>Vertebrata</taxon>
        <taxon>Euteleostomi</taxon>
        <taxon>Lepidosauria</taxon>
        <taxon>Sphenodontia</taxon>
        <taxon>Sphenodontidae</taxon>
        <taxon>Sphenodon</taxon>
    </lineage>
</organism>
<dbReference type="InterPro" id="IPR012341">
    <property type="entry name" value="6hp_glycosidase-like_sf"/>
</dbReference>
<dbReference type="Gene3D" id="2.70.98.110">
    <property type="entry name" value="Glycosyl hydrolase family 63, N-terminal domain"/>
    <property type="match status" value="1"/>
</dbReference>
<evidence type="ECO:0000256" key="4">
    <source>
        <dbReference type="ARBA" id="ARBA00022692"/>
    </source>
</evidence>
<dbReference type="GeneTree" id="ENSGT00390000017452"/>
<dbReference type="PANTHER" id="PTHR10412:SF11">
    <property type="entry name" value="MANNOSYL-OLIGOSACCHARIDE GLUCOSIDASE"/>
    <property type="match status" value="1"/>
</dbReference>
<keyword evidence="5 16" id="KW-0378">Hydrolase</keyword>
<comment type="catalytic activity">
    <reaction evidence="13">
        <text>N(4)-(alpha-D-Glc-(1-&gt;2)-alpha-D-Glc-(1-&gt;3)-alpha-D-Glc-(1-&gt;3)-alpha-D-Man-(1-&gt;2)-alpha-D-Man-(1-&gt;2)-alpha-D-Man-(1-&gt;3)-[alpha-D-Man-(1-&gt;2)-alpha-D-Man-(1-&gt;3)-[alpha-D-Man-(1-&gt;2)-alpha-D-Man-(1-&gt;6)]-alpha-D-Man-(1-&gt;6)]-beta-D-Man-(1-&gt;4)-beta-D-GlcNAc-(1-&gt;4)-beta-D-GlcNAc)-L-asparaginyl-[protein] + H2O = N(4)-(alpha-D-Glc-(1-&gt;3)-alpha-D-Glc-(1-&gt;3)-alpha-D-Man-(1-&gt;2)-alpha-D-Man-(1-&gt;2)-alpha-D-Man-(1-&gt;3)-[alpha-D-Man-(1-&gt;2)-alpha-D-Man-(1-&gt;3)-[alpha-D-Man-(1-&gt;2)-alpha-D-Man-(1-&gt;6)]-alpha-D-Man-(1-&gt;6)]-beta-D-Man-(1-&gt;4)-beta-D-GlcNAc-(1-&gt;4)-beta-D-GlcNAc)-L-asparaginyl-[protein] + beta-D-glucose</text>
        <dbReference type="Rhea" id="RHEA:55988"/>
        <dbReference type="Rhea" id="RHEA-COMP:12806"/>
        <dbReference type="Rhea" id="RHEA-COMP:14355"/>
        <dbReference type="ChEBI" id="CHEBI:15377"/>
        <dbReference type="ChEBI" id="CHEBI:15903"/>
        <dbReference type="ChEBI" id="CHEBI:59082"/>
        <dbReference type="ChEBI" id="CHEBI:132537"/>
        <dbReference type="EC" id="3.2.1.106"/>
    </reaction>
    <physiologicalReaction direction="left-to-right" evidence="13">
        <dbReference type="Rhea" id="RHEA:55989"/>
    </physiologicalReaction>
</comment>
<evidence type="ECO:0000256" key="14">
    <source>
        <dbReference type="ARBA" id="ARBA00054325"/>
    </source>
</evidence>
<evidence type="ECO:0000256" key="10">
    <source>
        <dbReference type="ARBA" id="ARBA00023180"/>
    </source>
</evidence>
<name>A0A8D0LAY8_SPHPU</name>
<dbReference type="AlphaFoldDB" id="A0A8D0LAY8"/>
<dbReference type="InterPro" id="IPR031335">
    <property type="entry name" value="Glyco_hydro_63_C"/>
</dbReference>
<comment type="similarity">
    <text evidence="3 16">Belongs to the glycosyl hydrolase 63 family.</text>
</comment>
<dbReference type="FunFam" id="1.50.10.10:FF:000009">
    <property type="entry name" value="mannosyl-oligosaccharide glucosidase"/>
    <property type="match status" value="1"/>
</dbReference>
<accession>A0A8D0LAY8</accession>
<gene>
    <name evidence="20" type="primary">MOGS</name>
</gene>
<evidence type="ECO:0000256" key="1">
    <source>
        <dbReference type="ARBA" id="ARBA00004648"/>
    </source>
</evidence>
<reference evidence="20" key="2">
    <citation type="submission" date="2025-09" db="UniProtKB">
        <authorList>
            <consortium name="Ensembl"/>
        </authorList>
    </citation>
    <scope>IDENTIFICATION</scope>
</reference>
<dbReference type="Ensembl" id="ENSSPUT00000023060.1">
    <property type="protein sequence ID" value="ENSSPUP00000021638.1"/>
    <property type="gene ID" value="ENSSPUG00000016615.1"/>
</dbReference>
<dbReference type="SUPFAM" id="SSF48208">
    <property type="entry name" value="Six-hairpin glycosidases"/>
    <property type="match status" value="1"/>
</dbReference>
<dbReference type="GO" id="GO:0004573">
    <property type="term" value="F:Glc3Man9GlcNAc2 oligosaccharide glucosidase activity"/>
    <property type="evidence" value="ECO:0007669"/>
    <property type="project" value="UniProtKB-UniRule"/>
</dbReference>
<dbReference type="InterPro" id="IPR038518">
    <property type="entry name" value="Glyco_hydro_63N_sf"/>
</dbReference>
<keyword evidence="4 16" id="KW-0812">Transmembrane</keyword>
<evidence type="ECO:0000256" key="8">
    <source>
        <dbReference type="ARBA" id="ARBA00022989"/>
    </source>
</evidence>
<dbReference type="FunFam" id="2.70.98.110:FF:000001">
    <property type="entry name" value="Mannosyl-oligosaccharide glucosidase"/>
    <property type="match status" value="1"/>
</dbReference>
<evidence type="ECO:0000256" key="2">
    <source>
        <dbReference type="ARBA" id="ARBA00004740"/>
    </source>
</evidence>
<reference evidence="20" key="1">
    <citation type="submission" date="2025-08" db="UniProtKB">
        <authorList>
            <consortium name="Ensembl"/>
        </authorList>
    </citation>
    <scope>IDENTIFICATION</scope>
</reference>
<evidence type="ECO:0000259" key="19">
    <source>
        <dbReference type="Pfam" id="PF16923"/>
    </source>
</evidence>
<comment type="function">
    <text evidence="14">In the context of N-glycan degradation, cleaves the distal alpha 1,2-linked glucose residue from the Glc(3)Man(9)GlcNAc(2) oligosaccharide precursor in a highly specific manner.</text>
</comment>
<proteinExistence type="inferred from homology"/>
<feature type="transmembrane region" description="Helical" evidence="16">
    <location>
        <begin position="28"/>
        <end position="52"/>
    </location>
</feature>
<dbReference type="OMA" id="FNWYNTT"/>
<dbReference type="InterPro" id="IPR008928">
    <property type="entry name" value="6-hairpin_glycosidase_sf"/>
</dbReference>
<keyword evidence="8 16" id="KW-1133">Transmembrane helix</keyword>
<evidence type="ECO:0000259" key="18">
    <source>
        <dbReference type="Pfam" id="PF03200"/>
    </source>
</evidence>
<evidence type="ECO:0000256" key="12">
    <source>
        <dbReference type="ARBA" id="ARBA00038888"/>
    </source>
</evidence>
<evidence type="ECO:0000256" key="15">
    <source>
        <dbReference type="ARBA" id="ARBA00073940"/>
    </source>
</evidence>